<dbReference type="Gene3D" id="1.20.1260.10">
    <property type="match status" value="1"/>
</dbReference>
<dbReference type="AlphaFoldDB" id="A0A7S8IDU9"/>
<dbReference type="KEGG" id="pmet:G4Y79_18870"/>
<evidence type="ECO:0000313" key="2">
    <source>
        <dbReference type="Proteomes" id="UP000594468"/>
    </source>
</evidence>
<evidence type="ECO:0000313" key="1">
    <source>
        <dbReference type="EMBL" id="QPC81734.1"/>
    </source>
</evidence>
<proteinExistence type="predicted"/>
<dbReference type="InterPro" id="IPR012347">
    <property type="entry name" value="Ferritin-like"/>
</dbReference>
<accession>A0A7S8IDU9</accession>
<dbReference type="CDD" id="cd07909">
    <property type="entry name" value="YciF"/>
    <property type="match status" value="1"/>
</dbReference>
<dbReference type="PANTHER" id="PTHR30565">
    <property type="entry name" value="PROTEIN YCIF"/>
    <property type="match status" value="1"/>
</dbReference>
<dbReference type="EMBL" id="CP062983">
    <property type="protein sequence ID" value="QPC81734.1"/>
    <property type="molecule type" value="Genomic_DNA"/>
</dbReference>
<keyword evidence="2" id="KW-1185">Reference proteome</keyword>
<dbReference type="RefSeq" id="WP_195169805.1">
    <property type="nucleotide sequence ID" value="NZ_CP062983.1"/>
</dbReference>
<dbReference type="Pfam" id="PF05974">
    <property type="entry name" value="DUF892"/>
    <property type="match status" value="1"/>
</dbReference>
<dbReference type="InterPro" id="IPR009078">
    <property type="entry name" value="Ferritin-like_SF"/>
</dbReference>
<dbReference type="PANTHER" id="PTHR30565:SF9">
    <property type="entry name" value="PROTEIN YCIF"/>
    <property type="match status" value="1"/>
</dbReference>
<dbReference type="InterPro" id="IPR047114">
    <property type="entry name" value="YciF"/>
</dbReference>
<organism evidence="1 2">
    <name type="scientific">Phototrophicus methaneseepsis</name>
    <dbReference type="NCBI Taxonomy" id="2710758"/>
    <lineage>
        <taxon>Bacteria</taxon>
        <taxon>Bacillati</taxon>
        <taxon>Chloroflexota</taxon>
        <taxon>Candidatus Thermofontia</taxon>
        <taxon>Phototrophicales</taxon>
        <taxon>Phototrophicaceae</taxon>
        <taxon>Phototrophicus</taxon>
    </lineage>
</organism>
<gene>
    <name evidence="1" type="ORF">G4Y79_18870</name>
</gene>
<name>A0A7S8IDU9_9CHLR</name>
<reference evidence="1 2" key="1">
    <citation type="submission" date="2020-02" db="EMBL/GenBank/DDBJ databases">
        <authorList>
            <person name="Zheng R.K."/>
            <person name="Sun C.M."/>
        </authorList>
    </citation>
    <scope>NUCLEOTIDE SEQUENCE [LARGE SCALE GENOMIC DNA]</scope>
    <source>
        <strain evidence="2">rifampicinis</strain>
    </source>
</reference>
<protein>
    <submittedName>
        <fullName evidence="1">Ferritin-like domain-containing protein</fullName>
    </submittedName>
</protein>
<sequence>MIVDNLKDLYLDELRDIYDAETQLVKALPKMAQAAASEKLQQAFDQHLQQTQEHVRRLEQIFDDLEANPKGETCEAMQGLIKEGDQIIKKDADADVKDAALIAAAQRVEHYEIAAYGTVCTYAESLSQPEALDLLKKTLEEEKATDAKLTDLAVSSINKKAQAS</sequence>
<dbReference type="InterPro" id="IPR010287">
    <property type="entry name" value="DUF892_YciF-like"/>
</dbReference>
<dbReference type="Proteomes" id="UP000594468">
    <property type="component" value="Chromosome"/>
</dbReference>
<dbReference type="SUPFAM" id="SSF47240">
    <property type="entry name" value="Ferritin-like"/>
    <property type="match status" value="1"/>
</dbReference>